<dbReference type="AlphaFoldDB" id="A0AA40LTW2"/>
<gene>
    <name evidence="2" type="ORF">QTO34_014306</name>
</gene>
<accession>A0AA40LTW2</accession>
<name>A0AA40LTW2_CNENI</name>
<organism evidence="2 3">
    <name type="scientific">Cnephaeus nilssonii</name>
    <name type="common">Northern bat</name>
    <name type="synonym">Eptesicus nilssonii</name>
    <dbReference type="NCBI Taxonomy" id="3371016"/>
    <lineage>
        <taxon>Eukaryota</taxon>
        <taxon>Metazoa</taxon>
        <taxon>Chordata</taxon>
        <taxon>Craniata</taxon>
        <taxon>Vertebrata</taxon>
        <taxon>Euteleostomi</taxon>
        <taxon>Mammalia</taxon>
        <taxon>Eutheria</taxon>
        <taxon>Laurasiatheria</taxon>
        <taxon>Chiroptera</taxon>
        <taxon>Yangochiroptera</taxon>
        <taxon>Vespertilionidae</taxon>
        <taxon>Cnephaeus</taxon>
    </lineage>
</organism>
<comment type="caution">
    <text evidence="2">The sequence shown here is derived from an EMBL/GenBank/DDBJ whole genome shotgun (WGS) entry which is preliminary data.</text>
</comment>
<evidence type="ECO:0000259" key="1">
    <source>
        <dbReference type="Pfam" id="PF03184"/>
    </source>
</evidence>
<feature type="domain" description="DDE-1" evidence="1">
    <location>
        <begin position="2"/>
        <end position="30"/>
    </location>
</feature>
<dbReference type="InterPro" id="IPR004875">
    <property type="entry name" value="DDE_SF_endonuclease_dom"/>
</dbReference>
<reference evidence="2" key="1">
    <citation type="submission" date="2023-06" db="EMBL/GenBank/DDBJ databases">
        <title>Reference genome for the Northern bat (Eptesicus nilssonii), a most northern bat species.</title>
        <authorList>
            <person name="Laine V.N."/>
            <person name="Pulliainen A.T."/>
            <person name="Lilley T.M."/>
        </authorList>
    </citation>
    <scope>NUCLEOTIDE SEQUENCE</scope>
    <source>
        <strain evidence="2">BLF_Eptnil</strain>
        <tissue evidence="2">Kidney</tissue>
    </source>
</reference>
<proteinExistence type="predicted"/>
<sequence length="187" mass="21019">MYNEVNVVFMPANTASVLQPMDQGKTDQISRLTRVYKEVISILMYDFKGFKTSVEEVTADVKIARELELVVEPEDVTELLQSHDKIFIDESRRGEEALRGDRAGSRRSHLLTAPSDRGRHQALAVAVSAVVRSWWCRAGSRCECPVGLRHKESPVSSGLEAAPWVLQRGQGSHFKAACLKEPRKAWR</sequence>
<evidence type="ECO:0000313" key="2">
    <source>
        <dbReference type="EMBL" id="KAK1343753.1"/>
    </source>
</evidence>
<dbReference type="Pfam" id="PF03184">
    <property type="entry name" value="DDE_1"/>
    <property type="match status" value="1"/>
</dbReference>
<keyword evidence="3" id="KW-1185">Reference proteome</keyword>
<dbReference type="Proteomes" id="UP001177744">
    <property type="component" value="Unassembled WGS sequence"/>
</dbReference>
<dbReference type="GO" id="GO:0003676">
    <property type="term" value="F:nucleic acid binding"/>
    <property type="evidence" value="ECO:0007669"/>
    <property type="project" value="InterPro"/>
</dbReference>
<evidence type="ECO:0000313" key="3">
    <source>
        <dbReference type="Proteomes" id="UP001177744"/>
    </source>
</evidence>
<dbReference type="EMBL" id="JAULJE010000004">
    <property type="protein sequence ID" value="KAK1343753.1"/>
    <property type="molecule type" value="Genomic_DNA"/>
</dbReference>
<protein>
    <recommendedName>
        <fullName evidence="1">DDE-1 domain-containing protein</fullName>
    </recommendedName>
</protein>